<dbReference type="InterPro" id="IPR003658">
    <property type="entry name" value="Anti-sigma_ant"/>
</dbReference>
<comment type="caution">
    <text evidence="4">The sequence shown here is derived from an EMBL/GenBank/DDBJ whole genome shotgun (WGS) entry which is preliminary data.</text>
</comment>
<dbReference type="EMBL" id="SZQA01000003">
    <property type="protein sequence ID" value="TKK90369.1"/>
    <property type="molecule type" value="Genomic_DNA"/>
</dbReference>
<evidence type="ECO:0000256" key="1">
    <source>
        <dbReference type="ARBA" id="ARBA00009013"/>
    </source>
</evidence>
<dbReference type="PANTHER" id="PTHR33495">
    <property type="entry name" value="ANTI-SIGMA FACTOR ANTAGONIST TM_1081-RELATED-RELATED"/>
    <property type="match status" value="1"/>
</dbReference>
<dbReference type="Gene3D" id="3.30.750.24">
    <property type="entry name" value="STAS domain"/>
    <property type="match status" value="1"/>
</dbReference>
<dbReference type="NCBIfam" id="TIGR00377">
    <property type="entry name" value="ant_ant_sig"/>
    <property type="match status" value="1"/>
</dbReference>
<dbReference type="InterPro" id="IPR036513">
    <property type="entry name" value="STAS_dom_sf"/>
</dbReference>
<dbReference type="AlphaFoldDB" id="A0A4U3MNE3"/>
<evidence type="ECO:0000256" key="2">
    <source>
        <dbReference type="RuleBase" id="RU003749"/>
    </source>
</evidence>
<dbReference type="PROSITE" id="PS50801">
    <property type="entry name" value="STAS"/>
    <property type="match status" value="1"/>
</dbReference>
<name>A0A4U3MNE3_9ACTN</name>
<evidence type="ECO:0000259" key="3">
    <source>
        <dbReference type="PROSITE" id="PS50801"/>
    </source>
</evidence>
<dbReference type="Proteomes" id="UP000308705">
    <property type="component" value="Unassembled WGS sequence"/>
</dbReference>
<comment type="similarity">
    <text evidence="1 2">Belongs to the anti-sigma-factor antagonist family.</text>
</comment>
<dbReference type="Pfam" id="PF01740">
    <property type="entry name" value="STAS"/>
    <property type="match status" value="1"/>
</dbReference>
<protein>
    <recommendedName>
        <fullName evidence="2">Anti-sigma factor antagonist</fullName>
    </recommendedName>
</protein>
<dbReference type="SUPFAM" id="SSF52091">
    <property type="entry name" value="SpoIIaa-like"/>
    <property type="match status" value="1"/>
</dbReference>
<keyword evidence="5" id="KW-1185">Reference proteome</keyword>
<sequence>MEITSYQRGTVAVVAVSGELDTMTADALRARIIGTGASELVLDLSQVTFIDSAGIRLLIATFVTRSVRPGRLAIAGMSEQVEHVLTVLGMSARLPVHGSIESAISAVGAETFAG</sequence>
<accession>A0A4U3MNE3</accession>
<dbReference type="RefSeq" id="WP_137245843.1">
    <property type="nucleotide sequence ID" value="NZ_SZQA01000003.1"/>
</dbReference>
<evidence type="ECO:0000313" key="5">
    <source>
        <dbReference type="Proteomes" id="UP000308705"/>
    </source>
</evidence>
<gene>
    <name evidence="4" type="ORF">FDA94_05015</name>
</gene>
<dbReference type="OrthoDB" id="3480795at2"/>
<evidence type="ECO:0000313" key="4">
    <source>
        <dbReference type="EMBL" id="TKK90369.1"/>
    </source>
</evidence>
<feature type="domain" description="STAS" evidence="3">
    <location>
        <begin position="1"/>
        <end position="107"/>
    </location>
</feature>
<dbReference type="CDD" id="cd07043">
    <property type="entry name" value="STAS_anti-anti-sigma_factors"/>
    <property type="match status" value="1"/>
</dbReference>
<dbReference type="GO" id="GO:0043856">
    <property type="term" value="F:anti-sigma factor antagonist activity"/>
    <property type="evidence" value="ECO:0007669"/>
    <property type="project" value="InterPro"/>
</dbReference>
<organism evidence="4 5">
    <name type="scientific">Herbidospora galbida</name>
    <dbReference type="NCBI Taxonomy" id="2575442"/>
    <lineage>
        <taxon>Bacteria</taxon>
        <taxon>Bacillati</taxon>
        <taxon>Actinomycetota</taxon>
        <taxon>Actinomycetes</taxon>
        <taxon>Streptosporangiales</taxon>
        <taxon>Streptosporangiaceae</taxon>
        <taxon>Herbidospora</taxon>
    </lineage>
</organism>
<dbReference type="InterPro" id="IPR002645">
    <property type="entry name" value="STAS_dom"/>
</dbReference>
<reference evidence="4 5" key="1">
    <citation type="submission" date="2019-04" db="EMBL/GenBank/DDBJ databases">
        <title>Herbidospora sp. NEAU-GS14.nov., a novel actinomycete isolated from soil.</title>
        <authorList>
            <person name="Han L."/>
        </authorList>
    </citation>
    <scope>NUCLEOTIDE SEQUENCE [LARGE SCALE GENOMIC DNA]</scope>
    <source>
        <strain evidence="4 5">NEAU-GS14</strain>
    </source>
</reference>
<proteinExistence type="inferred from homology"/>